<sequence length="464" mass="52480">MRKNAAIVTWAHLLLLAFTTITFGERIDFDFPLINTWWFPEGVTIELWCKQDSTDDIEISYIPDSTEIIVKHSNLRIVSNRYSFQTINSTTCVFVIKSLSRNDDSLYSCRAGPTTKFVKVRVQYSPSKESLLCKTNYDSPVIFHDLRQDHINFTCVTEKGNPSVLMSLSIFKLDEINNITAIANICTVHDQDFDSSRSFSCLMMTEYLENSTFLCDVTQKFPALNDGNYQNSCSFGPLKFSSNFSISISESNISVKDGDDVTLACSTNVSGVEIKWTDIPQDWEYDVTNSEYSSHLKLYYVKQPPTSKIVVECIGSFGNRSVKDSVIITIIKGGGQLAIIPLIICPLLFLVCITSSLLISYRAWKNRMYVSFASKFSSGHQRSQESEGNDIQMTVTTNTNNANNTATGVYDEDEKRNTKSLKDNDNEGSDTWVNPIYESTSYVTDTMLLQQKKYTYTEISRKDS</sequence>
<keyword evidence="2" id="KW-0472">Membrane</keyword>
<comment type="caution">
    <text evidence="5">The sequence shown here is derived from an EMBL/GenBank/DDBJ whole genome shotgun (WGS) entry which is preliminary data.</text>
</comment>
<dbReference type="EMBL" id="JAIZAY010000022">
    <property type="protein sequence ID" value="KAJ8020728.1"/>
    <property type="molecule type" value="Genomic_DNA"/>
</dbReference>
<dbReference type="OrthoDB" id="6159398at2759"/>
<dbReference type="Gene3D" id="2.60.40.10">
    <property type="entry name" value="Immunoglobulins"/>
    <property type="match status" value="1"/>
</dbReference>
<dbReference type="AlphaFoldDB" id="A0A9Q0YDK1"/>
<feature type="signal peptide" evidence="3">
    <location>
        <begin position="1"/>
        <end position="24"/>
    </location>
</feature>
<dbReference type="InterPro" id="IPR013783">
    <property type="entry name" value="Ig-like_fold"/>
</dbReference>
<proteinExistence type="predicted"/>
<keyword evidence="2" id="KW-1133">Transmembrane helix</keyword>
<reference evidence="5" key="1">
    <citation type="submission" date="2021-10" db="EMBL/GenBank/DDBJ databases">
        <title>Tropical sea cucumber genome reveals ecological adaptation and Cuvierian tubules defense mechanism.</title>
        <authorList>
            <person name="Chen T."/>
        </authorList>
    </citation>
    <scope>NUCLEOTIDE SEQUENCE</scope>
    <source>
        <strain evidence="5">Nanhai2018</strain>
        <tissue evidence="5">Muscle</tissue>
    </source>
</reference>
<feature type="transmembrane region" description="Helical" evidence="2">
    <location>
        <begin position="337"/>
        <end position="359"/>
    </location>
</feature>
<protein>
    <recommendedName>
        <fullName evidence="4">Ig-like domain-containing protein</fullName>
    </recommendedName>
</protein>
<name>A0A9Q0YDK1_HOLLE</name>
<dbReference type="PROSITE" id="PS50835">
    <property type="entry name" value="IG_LIKE"/>
    <property type="match status" value="1"/>
</dbReference>
<organism evidence="5 6">
    <name type="scientific">Holothuria leucospilota</name>
    <name type="common">Black long sea cucumber</name>
    <name type="synonym">Mertensiothuria leucospilota</name>
    <dbReference type="NCBI Taxonomy" id="206669"/>
    <lineage>
        <taxon>Eukaryota</taxon>
        <taxon>Metazoa</taxon>
        <taxon>Echinodermata</taxon>
        <taxon>Eleutherozoa</taxon>
        <taxon>Echinozoa</taxon>
        <taxon>Holothuroidea</taxon>
        <taxon>Aspidochirotacea</taxon>
        <taxon>Aspidochirotida</taxon>
        <taxon>Holothuriidae</taxon>
        <taxon>Holothuria</taxon>
    </lineage>
</organism>
<evidence type="ECO:0000313" key="5">
    <source>
        <dbReference type="EMBL" id="KAJ8020728.1"/>
    </source>
</evidence>
<evidence type="ECO:0000256" key="3">
    <source>
        <dbReference type="SAM" id="SignalP"/>
    </source>
</evidence>
<evidence type="ECO:0000256" key="2">
    <source>
        <dbReference type="SAM" id="Phobius"/>
    </source>
</evidence>
<evidence type="ECO:0000259" key="4">
    <source>
        <dbReference type="PROSITE" id="PS50835"/>
    </source>
</evidence>
<gene>
    <name evidence="5" type="ORF">HOLleu_40395</name>
</gene>
<keyword evidence="6" id="KW-1185">Reference proteome</keyword>
<feature type="chain" id="PRO_5040423731" description="Ig-like domain-containing protein" evidence="3">
    <location>
        <begin position="25"/>
        <end position="464"/>
    </location>
</feature>
<keyword evidence="3" id="KW-0732">Signal</keyword>
<feature type="region of interest" description="Disordered" evidence="1">
    <location>
        <begin position="395"/>
        <end position="427"/>
    </location>
</feature>
<feature type="domain" description="Ig-like" evidence="4">
    <location>
        <begin position="32"/>
        <end position="119"/>
    </location>
</feature>
<accession>A0A9Q0YDK1</accession>
<feature type="compositionally biased region" description="Low complexity" evidence="1">
    <location>
        <begin position="396"/>
        <end position="407"/>
    </location>
</feature>
<keyword evidence="2" id="KW-0812">Transmembrane</keyword>
<dbReference type="Proteomes" id="UP001152320">
    <property type="component" value="Chromosome 22"/>
</dbReference>
<feature type="compositionally biased region" description="Basic and acidic residues" evidence="1">
    <location>
        <begin position="413"/>
        <end position="425"/>
    </location>
</feature>
<evidence type="ECO:0000313" key="6">
    <source>
        <dbReference type="Proteomes" id="UP001152320"/>
    </source>
</evidence>
<dbReference type="SUPFAM" id="SSF48726">
    <property type="entry name" value="Immunoglobulin"/>
    <property type="match status" value="1"/>
</dbReference>
<dbReference type="InterPro" id="IPR036179">
    <property type="entry name" value="Ig-like_dom_sf"/>
</dbReference>
<evidence type="ECO:0000256" key="1">
    <source>
        <dbReference type="SAM" id="MobiDB-lite"/>
    </source>
</evidence>
<dbReference type="InterPro" id="IPR007110">
    <property type="entry name" value="Ig-like_dom"/>
</dbReference>